<organism evidence="2 3">
    <name type="scientific">Halolamina salina</name>
    <dbReference type="NCBI Taxonomy" id="1220023"/>
    <lineage>
        <taxon>Archaea</taxon>
        <taxon>Methanobacteriati</taxon>
        <taxon>Methanobacteriota</taxon>
        <taxon>Stenosarchaea group</taxon>
        <taxon>Halobacteria</taxon>
        <taxon>Halobacteriales</taxon>
        <taxon>Haloferacaceae</taxon>
    </lineage>
</organism>
<gene>
    <name evidence="2" type="ORF">ACFR9S_01540</name>
</gene>
<protein>
    <submittedName>
        <fullName evidence="2">Uncharacterized protein</fullName>
    </submittedName>
</protein>
<comment type="caution">
    <text evidence="2">The sequence shown here is derived from an EMBL/GenBank/DDBJ whole genome shotgun (WGS) entry which is preliminary data.</text>
</comment>
<keyword evidence="3" id="KW-1185">Reference proteome</keyword>
<evidence type="ECO:0000256" key="1">
    <source>
        <dbReference type="SAM" id="MobiDB-lite"/>
    </source>
</evidence>
<dbReference type="Proteomes" id="UP001597111">
    <property type="component" value="Unassembled WGS sequence"/>
</dbReference>
<accession>A0ABD6B3C9</accession>
<feature type="compositionally biased region" description="Basic and acidic residues" evidence="1">
    <location>
        <begin position="11"/>
        <end position="25"/>
    </location>
</feature>
<sequence>MTRDQLQTASDELRAAAERATDPELQERLAEQADQFDQLATADRGPDQGRLARHLNALSDIRESLDGDAVAHVDDAEEAITAYRETVGGV</sequence>
<dbReference type="Pfam" id="PF24430">
    <property type="entry name" value="DUF7553"/>
    <property type="match status" value="1"/>
</dbReference>
<dbReference type="RefSeq" id="WP_379732222.1">
    <property type="nucleotide sequence ID" value="NZ_JBHSWZ010000236.1"/>
</dbReference>
<feature type="region of interest" description="Disordered" evidence="1">
    <location>
        <begin position="1"/>
        <end position="25"/>
    </location>
</feature>
<dbReference type="InterPro" id="IPR055975">
    <property type="entry name" value="DUF7553"/>
</dbReference>
<dbReference type="AlphaFoldDB" id="A0ABD6B3C9"/>
<evidence type="ECO:0000313" key="3">
    <source>
        <dbReference type="Proteomes" id="UP001597111"/>
    </source>
</evidence>
<feature type="compositionally biased region" description="Polar residues" evidence="1">
    <location>
        <begin position="1"/>
        <end position="10"/>
    </location>
</feature>
<name>A0ABD6B3C9_9EURY</name>
<evidence type="ECO:0000313" key="2">
    <source>
        <dbReference type="EMBL" id="MFD1524986.1"/>
    </source>
</evidence>
<proteinExistence type="predicted"/>
<reference evidence="2 3" key="1">
    <citation type="journal article" date="2019" name="Int. J. Syst. Evol. Microbiol.">
        <title>The Global Catalogue of Microorganisms (GCM) 10K type strain sequencing project: providing services to taxonomists for standard genome sequencing and annotation.</title>
        <authorList>
            <consortium name="The Broad Institute Genomics Platform"/>
            <consortium name="The Broad Institute Genome Sequencing Center for Infectious Disease"/>
            <person name="Wu L."/>
            <person name="Ma J."/>
        </authorList>
    </citation>
    <scope>NUCLEOTIDE SEQUENCE [LARGE SCALE GENOMIC DNA]</scope>
    <source>
        <strain evidence="2 3">CGMCC 1.12285</strain>
    </source>
</reference>
<dbReference type="EMBL" id="JBHUDH010000011">
    <property type="protein sequence ID" value="MFD1524986.1"/>
    <property type="molecule type" value="Genomic_DNA"/>
</dbReference>